<dbReference type="EMBL" id="GBRH01234956">
    <property type="protein sequence ID" value="JAD62939.1"/>
    <property type="molecule type" value="Transcribed_RNA"/>
</dbReference>
<dbReference type="AlphaFoldDB" id="A0A0A9BG31"/>
<reference evidence="1" key="2">
    <citation type="journal article" date="2015" name="Data Brief">
        <title>Shoot transcriptome of the giant reed, Arundo donax.</title>
        <authorList>
            <person name="Barrero R.A."/>
            <person name="Guerrero F.D."/>
            <person name="Moolhuijzen P."/>
            <person name="Goolsby J.A."/>
            <person name="Tidwell J."/>
            <person name="Bellgard S.E."/>
            <person name="Bellgard M.I."/>
        </authorList>
    </citation>
    <scope>NUCLEOTIDE SEQUENCE</scope>
    <source>
        <tissue evidence="1">Shoot tissue taken approximately 20 cm above the soil surface</tissue>
    </source>
</reference>
<proteinExistence type="predicted"/>
<name>A0A0A9BG31_ARUDO</name>
<reference evidence="1" key="1">
    <citation type="submission" date="2014-09" db="EMBL/GenBank/DDBJ databases">
        <authorList>
            <person name="Magalhaes I.L.F."/>
            <person name="Oliveira U."/>
            <person name="Santos F.R."/>
            <person name="Vidigal T.H.D.A."/>
            <person name="Brescovit A.D."/>
            <person name="Santos A.J."/>
        </authorList>
    </citation>
    <scope>NUCLEOTIDE SEQUENCE</scope>
    <source>
        <tissue evidence="1">Shoot tissue taken approximately 20 cm above the soil surface</tissue>
    </source>
</reference>
<protein>
    <submittedName>
        <fullName evidence="1">Uncharacterized protein</fullName>
    </submittedName>
</protein>
<organism evidence="1">
    <name type="scientific">Arundo donax</name>
    <name type="common">Giant reed</name>
    <name type="synonym">Donax arundinaceus</name>
    <dbReference type="NCBI Taxonomy" id="35708"/>
    <lineage>
        <taxon>Eukaryota</taxon>
        <taxon>Viridiplantae</taxon>
        <taxon>Streptophyta</taxon>
        <taxon>Embryophyta</taxon>
        <taxon>Tracheophyta</taxon>
        <taxon>Spermatophyta</taxon>
        <taxon>Magnoliopsida</taxon>
        <taxon>Liliopsida</taxon>
        <taxon>Poales</taxon>
        <taxon>Poaceae</taxon>
        <taxon>PACMAD clade</taxon>
        <taxon>Arundinoideae</taxon>
        <taxon>Arundineae</taxon>
        <taxon>Arundo</taxon>
    </lineage>
</organism>
<accession>A0A0A9BG31</accession>
<evidence type="ECO:0000313" key="1">
    <source>
        <dbReference type="EMBL" id="JAD62939.1"/>
    </source>
</evidence>
<sequence>MVEVLLSKLARVARAFNSATHFTLPVDWKLITKGKNFHKADRSPRTH</sequence>